<reference evidence="2 3" key="1">
    <citation type="submission" date="2021-03" db="EMBL/GenBank/DDBJ databases">
        <title>novel species in genus Cellulomonas.</title>
        <authorList>
            <person name="Zhang G."/>
        </authorList>
    </citation>
    <scope>NUCLEOTIDE SEQUENCE [LARGE SCALE GENOMIC DNA]</scope>
    <source>
        <strain evidence="3">zg-ZUI188</strain>
    </source>
</reference>
<protein>
    <submittedName>
        <fullName evidence="2">MarR family transcriptional regulator</fullName>
    </submittedName>
</protein>
<dbReference type="InterPro" id="IPR000835">
    <property type="entry name" value="HTH_MarR-typ"/>
</dbReference>
<evidence type="ECO:0000259" key="1">
    <source>
        <dbReference type="PROSITE" id="PS50995"/>
    </source>
</evidence>
<dbReference type="EMBL" id="JAGFBM010000001">
    <property type="protein sequence ID" value="MBO3084045.1"/>
    <property type="molecule type" value="Genomic_DNA"/>
</dbReference>
<comment type="caution">
    <text evidence="2">The sequence shown here is derived from an EMBL/GenBank/DDBJ whole genome shotgun (WGS) entry which is preliminary data.</text>
</comment>
<dbReference type="Pfam" id="PF12802">
    <property type="entry name" value="MarR_2"/>
    <property type="match status" value="1"/>
</dbReference>
<keyword evidence="3" id="KW-1185">Reference proteome</keyword>
<gene>
    <name evidence="2" type="ORF">J4035_05275</name>
</gene>
<name>A0ABS3SE82_9CELL</name>
<dbReference type="InterPro" id="IPR036388">
    <property type="entry name" value="WH-like_DNA-bd_sf"/>
</dbReference>
<dbReference type="Proteomes" id="UP000678317">
    <property type="component" value="Unassembled WGS sequence"/>
</dbReference>
<dbReference type="PRINTS" id="PR00598">
    <property type="entry name" value="HTHMARR"/>
</dbReference>
<dbReference type="InterPro" id="IPR039422">
    <property type="entry name" value="MarR/SlyA-like"/>
</dbReference>
<feature type="domain" description="HTH marR-type" evidence="1">
    <location>
        <begin position="22"/>
        <end position="159"/>
    </location>
</feature>
<proteinExistence type="predicted"/>
<dbReference type="PANTHER" id="PTHR33164">
    <property type="entry name" value="TRANSCRIPTIONAL REGULATOR, MARR FAMILY"/>
    <property type="match status" value="1"/>
</dbReference>
<sequence length="161" mass="18364">MTQSPSGIVPYREEYPWRCEVSSPNGARIQRALRGALVNAVLGNERIAREFDLLVTDLQTLHLLVLRDDVRTPKQLSQTTGLPTSTITRVLDRLEAAGYLRRAHDPQDRRRINIELIPEKIAPIINRYGQYTDTLDRTNAEFTEEELGLVARYLEQASSTF</sequence>
<accession>A0ABS3SE82</accession>
<evidence type="ECO:0000313" key="3">
    <source>
        <dbReference type="Proteomes" id="UP000678317"/>
    </source>
</evidence>
<dbReference type="PANTHER" id="PTHR33164:SF106">
    <property type="entry name" value="TRANSCRIPTIONAL REGULATORY PROTEIN"/>
    <property type="match status" value="1"/>
</dbReference>
<dbReference type="Gene3D" id="1.10.10.10">
    <property type="entry name" value="Winged helix-like DNA-binding domain superfamily/Winged helix DNA-binding domain"/>
    <property type="match status" value="1"/>
</dbReference>
<evidence type="ECO:0000313" key="2">
    <source>
        <dbReference type="EMBL" id="MBO3084045.1"/>
    </source>
</evidence>
<dbReference type="SMART" id="SM00347">
    <property type="entry name" value="HTH_MARR"/>
    <property type="match status" value="1"/>
</dbReference>
<dbReference type="PROSITE" id="PS50995">
    <property type="entry name" value="HTH_MARR_2"/>
    <property type="match status" value="1"/>
</dbReference>
<dbReference type="SUPFAM" id="SSF46785">
    <property type="entry name" value="Winged helix' DNA-binding domain"/>
    <property type="match status" value="1"/>
</dbReference>
<dbReference type="InterPro" id="IPR036390">
    <property type="entry name" value="WH_DNA-bd_sf"/>
</dbReference>
<organism evidence="2 3">
    <name type="scientific">Cellulomonas fengjieae</name>
    <dbReference type="NCBI Taxonomy" id="2819978"/>
    <lineage>
        <taxon>Bacteria</taxon>
        <taxon>Bacillati</taxon>
        <taxon>Actinomycetota</taxon>
        <taxon>Actinomycetes</taxon>
        <taxon>Micrococcales</taxon>
        <taxon>Cellulomonadaceae</taxon>
        <taxon>Cellulomonas</taxon>
    </lineage>
</organism>